<organism evidence="1 2">
    <name type="scientific">Marinithermofilum abyssi</name>
    <dbReference type="NCBI Taxonomy" id="1571185"/>
    <lineage>
        <taxon>Bacteria</taxon>
        <taxon>Bacillati</taxon>
        <taxon>Bacillota</taxon>
        <taxon>Bacilli</taxon>
        <taxon>Bacillales</taxon>
        <taxon>Thermoactinomycetaceae</taxon>
        <taxon>Marinithermofilum</taxon>
    </lineage>
</organism>
<dbReference type="AlphaFoldDB" id="A0A8J2VF27"/>
<protein>
    <submittedName>
        <fullName evidence="1">Uncharacterized protein</fullName>
    </submittedName>
</protein>
<name>A0A8J2VF27_9BACL</name>
<dbReference type="RefSeq" id="WP_188647431.1">
    <property type="nucleotide sequence ID" value="NZ_BMHQ01000005.1"/>
</dbReference>
<proteinExistence type="predicted"/>
<dbReference type="Proteomes" id="UP000625210">
    <property type="component" value="Unassembled WGS sequence"/>
</dbReference>
<gene>
    <name evidence="1" type="ORF">GCM10011571_16640</name>
</gene>
<reference evidence="1" key="1">
    <citation type="journal article" date="2014" name="Int. J. Syst. Evol. Microbiol.">
        <title>Complete genome sequence of Corynebacterium casei LMG S-19264T (=DSM 44701T), isolated from a smear-ripened cheese.</title>
        <authorList>
            <consortium name="US DOE Joint Genome Institute (JGI-PGF)"/>
            <person name="Walter F."/>
            <person name="Albersmeier A."/>
            <person name="Kalinowski J."/>
            <person name="Ruckert C."/>
        </authorList>
    </citation>
    <scope>NUCLEOTIDE SEQUENCE</scope>
    <source>
        <strain evidence="1">CGMCC 1.15179</strain>
    </source>
</reference>
<comment type="caution">
    <text evidence="1">The sequence shown here is derived from an EMBL/GenBank/DDBJ whole genome shotgun (WGS) entry which is preliminary data.</text>
</comment>
<reference evidence="1" key="2">
    <citation type="submission" date="2020-09" db="EMBL/GenBank/DDBJ databases">
        <authorList>
            <person name="Sun Q."/>
            <person name="Zhou Y."/>
        </authorList>
    </citation>
    <scope>NUCLEOTIDE SEQUENCE</scope>
    <source>
        <strain evidence="1">CGMCC 1.15179</strain>
    </source>
</reference>
<dbReference type="EMBL" id="BMHQ01000005">
    <property type="protein sequence ID" value="GGE15667.1"/>
    <property type="molecule type" value="Genomic_DNA"/>
</dbReference>
<evidence type="ECO:0000313" key="2">
    <source>
        <dbReference type="Proteomes" id="UP000625210"/>
    </source>
</evidence>
<accession>A0A8J2VF27</accession>
<sequence length="176" mass="20081">MESFSIQSAQAAELSKALEDLTEKLISTENLVRYRNSRYAKGSYYSILFKPKNEAAGMTTKDEAVVKEASPESEIIYPEERIRAKRFKRELSYEEKVYIEELDLNQLKRDVAELQKMKQEIQGDLAKGVIRKDSLIRLNEKLLFLDKNYGQIAAVAVTLAAVISGIKDFIDLIQVL</sequence>
<keyword evidence="2" id="KW-1185">Reference proteome</keyword>
<evidence type="ECO:0000313" key="1">
    <source>
        <dbReference type="EMBL" id="GGE15667.1"/>
    </source>
</evidence>